<proteinExistence type="predicted"/>
<keyword evidence="3" id="KW-1185">Reference proteome</keyword>
<reference evidence="2 3" key="1">
    <citation type="submission" date="2017-02" db="EMBL/GenBank/DDBJ databases">
        <title>The complete genomic sequence of a novel cold adapted crude oil-degrading bacterium Planococcus qaidamina Y42.</title>
        <authorList>
            <person name="Yang R."/>
        </authorList>
    </citation>
    <scope>NUCLEOTIDE SEQUENCE [LARGE SCALE GENOMIC DNA]</scope>
    <source>
        <strain evidence="2 3">Y42</strain>
    </source>
</reference>
<evidence type="ECO:0000313" key="2">
    <source>
        <dbReference type="EMBL" id="AQQ52109.1"/>
    </source>
</evidence>
<dbReference type="EMBL" id="CP019640">
    <property type="protein sequence ID" value="AQQ52109.1"/>
    <property type="molecule type" value="Genomic_DNA"/>
</dbReference>
<dbReference type="AlphaFoldDB" id="A0A1Q2KV99"/>
<organism evidence="2 3">
    <name type="scientific">Planococcus lenghuensis</name>
    <dbReference type="NCBI Taxonomy" id="2213202"/>
    <lineage>
        <taxon>Bacteria</taxon>
        <taxon>Bacillati</taxon>
        <taxon>Bacillota</taxon>
        <taxon>Bacilli</taxon>
        <taxon>Bacillales</taxon>
        <taxon>Caryophanaceae</taxon>
        <taxon>Planococcus</taxon>
    </lineage>
</organism>
<evidence type="ECO:0000256" key="1">
    <source>
        <dbReference type="SAM" id="MobiDB-lite"/>
    </source>
</evidence>
<feature type="compositionally biased region" description="Basic and acidic residues" evidence="1">
    <location>
        <begin position="1"/>
        <end position="46"/>
    </location>
</feature>
<feature type="compositionally biased region" description="Basic and acidic residues" evidence="1">
    <location>
        <begin position="71"/>
        <end position="103"/>
    </location>
</feature>
<accession>A0A1Q2KV99</accession>
<dbReference type="OrthoDB" id="9864411at2"/>
<name>A0A1Q2KV99_9BACL</name>
<feature type="region of interest" description="Disordered" evidence="1">
    <location>
        <begin position="1"/>
        <end position="103"/>
    </location>
</feature>
<protein>
    <submittedName>
        <fullName evidence="2">Uncharacterized protein</fullName>
    </submittedName>
</protein>
<gene>
    <name evidence="2" type="ORF">B0X71_02530</name>
</gene>
<evidence type="ECO:0000313" key="3">
    <source>
        <dbReference type="Proteomes" id="UP000188184"/>
    </source>
</evidence>
<sequence length="103" mass="11831">MEDKRTNQEKRAAEDIPPKVEKAYLQEDGTIRRETRTVDAPDEPRSESGPTGTYGEGDRTDRDSWLSAGMADERYSENPEGFYKDKDRSGLEDLSRDDDKDRQ</sequence>
<dbReference type="KEGG" id="pmar:B0X71_02530"/>
<dbReference type="RefSeq" id="WP_077587981.1">
    <property type="nucleotide sequence ID" value="NZ_CP019640.1"/>
</dbReference>
<dbReference type="Proteomes" id="UP000188184">
    <property type="component" value="Chromosome"/>
</dbReference>